<organism evidence="6 7">
    <name type="scientific">Niastella populi</name>
    <dbReference type="NCBI Taxonomy" id="550983"/>
    <lineage>
        <taxon>Bacteria</taxon>
        <taxon>Pseudomonadati</taxon>
        <taxon>Bacteroidota</taxon>
        <taxon>Chitinophagia</taxon>
        <taxon>Chitinophagales</taxon>
        <taxon>Chitinophagaceae</taxon>
        <taxon>Niastella</taxon>
    </lineage>
</organism>
<dbReference type="PANTHER" id="PTHR36438">
    <property type="entry name" value="IRON-SULFUR CLUSTER REPAIR PROTEIN YTFE"/>
    <property type="match status" value="1"/>
</dbReference>
<gene>
    <name evidence="6" type="ORF">A4R26_26700</name>
</gene>
<protein>
    <recommendedName>
        <fullName evidence="5">Hemerythrin-like domain-containing protein</fullName>
    </recommendedName>
</protein>
<proteinExistence type="predicted"/>
<dbReference type="STRING" id="550983.A4R26_26700"/>
<dbReference type="GO" id="GO:0005737">
    <property type="term" value="C:cytoplasm"/>
    <property type="evidence" value="ECO:0007669"/>
    <property type="project" value="UniProtKB-SubCell"/>
</dbReference>
<dbReference type="RefSeq" id="WP_081169102.1">
    <property type="nucleotide sequence ID" value="NZ_LWBP01000203.1"/>
</dbReference>
<evidence type="ECO:0000256" key="3">
    <source>
        <dbReference type="ARBA" id="ARBA00022723"/>
    </source>
</evidence>
<keyword evidence="3" id="KW-0479">Metal-binding</keyword>
<dbReference type="InterPro" id="IPR019903">
    <property type="entry name" value="RIC_family"/>
</dbReference>
<dbReference type="OrthoDB" id="9797132at2"/>
<dbReference type="EMBL" id="LWBP01000203">
    <property type="protein sequence ID" value="OQP56226.1"/>
    <property type="molecule type" value="Genomic_DNA"/>
</dbReference>
<dbReference type="Pfam" id="PF01814">
    <property type="entry name" value="Hemerythrin"/>
    <property type="match status" value="1"/>
</dbReference>
<keyword evidence="7" id="KW-1185">Reference proteome</keyword>
<evidence type="ECO:0000256" key="2">
    <source>
        <dbReference type="ARBA" id="ARBA00022490"/>
    </source>
</evidence>
<feature type="domain" description="Hemerythrin-like" evidence="5">
    <location>
        <begin position="87"/>
        <end position="238"/>
    </location>
</feature>
<dbReference type="Pfam" id="PF04405">
    <property type="entry name" value="ScdA_N"/>
    <property type="match status" value="1"/>
</dbReference>
<dbReference type="PANTHER" id="PTHR36438:SF1">
    <property type="entry name" value="IRON-SULFUR CLUSTER REPAIR PROTEIN YTFE"/>
    <property type="match status" value="1"/>
</dbReference>
<evidence type="ECO:0000313" key="6">
    <source>
        <dbReference type="EMBL" id="OQP56226.1"/>
    </source>
</evidence>
<keyword evidence="4" id="KW-0408">Iron</keyword>
<reference evidence="7" key="1">
    <citation type="submission" date="2016-04" db="EMBL/GenBank/DDBJ databases">
        <authorList>
            <person name="Chen L."/>
            <person name="Zhuang W."/>
            <person name="Wang G."/>
        </authorList>
    </citation>
    <scope>NUCLEOTIDE SEQUENCE [LARGE SCALE GENOMIC DNA]</scope>
    <source>
        <strain evidence="7">208</strain>
    </source>
</reference>
<evidence type="ECO:0000256" key="4">
    <source>
        <dbReference type="ARBA" id="ARBA00023004"/>
    </source>
</evidence>
<comment type="subcellular location">
    <subcellularLocation>
        <location evidence="1">Cytoplasm</location>
    </subcellularLocation>
</comment>
<dbReference type="AlphaFoldDB" id="A0A1V9FDH5"/>
<comment type="caution">
    <text evidence="6">The sequence shown here is derived from an EMBL/GenBank/DDBJ whole genome shotgun (WGS) entry which is preliminary data.</text>
</comment>
<name>A0A1V9FDH5_9BACT</name>
<keyword evidence="2" id="KW-0963">Cytoplasm</keyword>
<accession>A0A1V9FDH5</accession>
<dbReference type="Proteomes" id="UP000192276">
    <property type="component" value="Unassembled WGS sequence"/>
</dbReference>
<evidence type="ECO:0000256" key="1">
    <source>
        <dbReference type="ARBA" id="ARBA00004496"/>
    </source>
</evidence>
<dbReference type="Gene3D" id="1.20.120.520">
    <property type="entry name" value="nmb1532 protein domain like"/>
    <property type="match status" value="1"/>
</dbReference>
<dbReference type="GO" id="GO:0046872">
    <property type="term" value="F:metal ion binding"/>
    <property type="evidence" value="ECO:0007669"/>
    <property type="project" value="UniProtKB-KW"/>
</dbReference>
<dbReference type="InterPro" id="IPR012312">
    <property type="entry name" value="Hemerythrin-like"/>
</dbReference>
<evidence type="ECO:0000313" key="7">
    <source>
        <dbReference type="Proteomes" id="UP000192276"/>
    </source>
</evidence>
<evidence type="ECO:0000259" key="5">
    <source>
        <dbReference type="Pfam" id="PF01814"/>
    </source>
</evidence>
<sequence>MMNPLKKIDEQALVTEILMGDYRTADIFKKYNIDYCCGARWPLQTACELRGLDTAVVKQELEEATRTVHISTSLPFDRWPLDFLTDYIIHVHHAYLRSTLPALDNHLTHFIAEHRKKFPWLDELGQQFKLLHTQMLLLMIQEEESIFPYIKQTHRAYTSNDSLAGLYTRTLRKPVEKVIEQEHQLVTEVLRRMRALTDNYTLPANACRSHYVVFMKLRELDNDLVQHLYLEKAVMLPRVLLIENELKLR</sequence>